<evidence type="ECO:0000256" key="2">
    <source>
        <dbReference type="ARBA" id="ARBA00023315"/>
    </source>
</evidence>
<dbReference type="InterPro" id="IPR016181">
    <property type="entry name" value="Acyl_CoA_acyltransferase"/>
</dbReference>
<dbReference type="PANTHER" id="PTHR43800:SF1">
    <property type="entry name" value="PEPTIDYL-LYSINE N-ACETYLTRANSFERASE YJAB"/>
    <property type="match status" value="1"/>
</dbReference>
<keyword evidence="1 4" id="KW-0808">Transferase</keyword>
<dbReference type="Gene3D" id="3.40.630.30">
    <property type="match status" value="1"/>
</dbReference>
<evidence type="ECO:0000313" key="5">
    <source>
        <dbReference type="EMBL" id="TDG92958.1"/>
    </source>
</evidence>
<reference evidence="4 6" key="1">
    <citation type="journal article" date="2017" name="Biosci Microbiota Food Health">
        <title>Genomic characterization reconfirms the taxonomic status of Lactobacillus parakefiri.</title>
        <authorList>
            <person name="Tanizawa Y."/>
            <person name="Kobayashi H."/>
            <person name="Kaminuma E."/>
            <person name="Sakamoto M."/>
            <person name="Ohkuma M."/>
            <person name="Nakamura Y."/>
            <person name="Arita M."/>
            <person name="Tohno M."/>
        </authorList>
    </citation>
    <scope>NUCLEOTIDE SEQUENCE [LARGE SCALE GENOMIC DNA]</scope>
    <source>
        <strain evidence="4 6">JCM 8573</strain>
    </source>
</reference>
<dbReference type="Proteomes" id="UP000294668">
    <property type="component" value="Unassembled WGS sequence"/>
</dbReference>
<dbReference type="AlphaFoldDB" id="A0A224VIW5"/>
<dbReference type="CDD" id="cd04301">
    <property type="entry name" value="NAT_SF"/>
    <property type="match status" value="1"/>
</dbReference>
<keyword evidence="7" id="KW-1185">Reference proteome</keyword>
<reference evidence="5 7" key="2">
    <citation type="journal article" date="2019" name="Appl. Microbiol. Biotechnol.">
        <title>Uncovering carbohydrate metabolism through a genotype-phenotype association study of 56 lactic acid bacteria genomes.</title>
        <authorList>
            <person name="Buron-Moles G."/>
            <person name="Chailyan A."/>
            <person name="Dolejs I."/>
            <person name="Forster J."/>
            <person name="Miks M.H."/>
        </authorList>
    </citation>
    <scope>NUCLEOTIDE SEQUENCE [LARGE SCALE GENOMIC DNA]</scope>
    <source>
        <strain evidence="5 7">DSM 10551</strain>
    </source>
</reference>
<gene>
    <name evidence="5" type="ORF">C5L28_000618</name>
    <name evidence="4" type="ORF">LPKJCM_01579</name>
</gene>
<dbReference type="InterPro" id="IPR000182">
    <property type="entry name" value="GNAT_dom"/>
</dbReference>
<evidence type="ECO:0000313" key="7">
    <source>
        <dbReference type="Proteomes" id="UP000294668"/>
    </source>
</evidence>
<feature type="domain" description="N-acetyltransferase" evidence="3">
    <location>
        <begin position="5"/>
        <end position="144"/>
    </location>
</feature>
<evidence type="ECO:0000259" key="3">
    <source>
        <dbReference type="PROSITE" id="PS51186"/>
    </source>
</evidence>
<dbReference type="Pfam" id="PF00583">
    <property type="entry name" value="Acetyltransf_1"/>
    <property type="match status" value="1"/>
</dbReference>
<accession>A0A224VIW5</accession>
<evidence type="ECO:0000313" key="4">
    <source>
        <dbReference type="EMBL" id="GAW72462.1"/>
    </source>
</evidence>
<dbReference type="EMBL" id="BDGB01000072">
    <property type="protein sequence ID" value="GAW72462.1"/>
    <property type="molecule type" value="Genomic_DNA"/>
</dbReference>
<reference evidence="5" key="3">
    <citation type="submission" date="2019-02" db="EMBL/GenBank/DDBJ databases">
        <authorList>
            <person name="Buron G."/>
            <person name="Chaylann A."/>
            <person name="Dolejs I."/>
            <person name="Forster J."/>
            <person name="Miks M.H."/>
        </authorList>
    </citation>
    <scope>NUCLEOTIDE SEQUENCE</scope>
    <source>
        <strain evidence="5">DSM 10551</strain>
    </source>
</reference>
<dbReference type="PROSITE" id="PS51186">
    <property type="entry name" value="GNAT"/>
    <property type="match status" value="1"/>
</dbReference>
<dbReference type="OrthoDB" id="1821130at2"/>
<proteinExistence type="predicted"/>
<dbReference type="SUPFAM" id="SSF55729">
    <property type="entry name" value="Acyl-CoA N-acyltransferases (Nat)"/>
    <property type="match status" value="1"/>
</dbReference>
<protein>
    <submittedName>
        <fullName evidence="4">Putative acetyltransferase</fullName>
    </submittedName>
</protein>
<sequence length="144" mass="16587">MDNQIIIRKMRAEDYPNAYALWQHVPGMNLREFDDSFEEISRLLRFNPNFCFVAETRSGKQIIGSILGATDGRRGTIYHLAVAPSYQNQGLGSQLVTKVIEQLQAVGIHKIFVNVMKNNQVGQSFWQQVKFVKRDDVIRFNKII</sequence>
<evidence type="ECO:0000256" key="1">
    <source>
        <dbReference type="ARBA" id="ARBA00022679"/>
    </source>
</evidence>
<dbReference type="GO" id="GO:0016747">
    <property type="term" value="F:acyltransferase activity, transferring groups other than amino-acyl groups"/>
    <property type="evidence" value="ECO:0007669"/>
    <property type="project" value="InterPro"/>
</dbReference>
<comment type="caution">
    <text evidence="4">The sequence shown here is derived from an EMBL/GenBank/DDBJ whole genome shotgun (WGS) entry which is preliminary data.</text>
</comment>
<evidence type="ECO:0000313" key="6">
    <source>
        <dbReference type="Proteomes" id="UP000214739"/>
    </source>
</evidence>
<dbReference type="RefSeq" id="WP_057963143.1">
    <property type="nucleotide sequence ID" value="NZ_BAAAXO010000056.1"/>
</dbReference>
<keyword evidence="2" id="KW-0012">Acyltransferase</keyword>
<dbReference type="Proteomes" id="UP000214739">
    <property type="component" value="Unassembled WGS sequence"/>
</dbReference>
<dbReference type="EMBL" id="PUFL01000038">
    <property type="protein sequence ID" value="TDG92958.1"/>
    <property type="molecule type" value="Genomic_DNA"/>
</dbReference>
<organism evidence="4 6">
    <name type="scientific">Lentilactobacillus parakefiri</name>
    <dbReference type="NCBI Taxonomy" id="152332"/>
    <lineage>
        <taxon>Bacteria</taxon>
        <taxon>Bacillati</taxon>
        <taxon>Bacillota</taxon>
        <taxon>Bacilli</taxon>
        <taxon>Lactobacillales</taxon>
        <taxon>Lactobacillaceae</taxon>
        <taxon>Lentilactobacillus</taxon>
    </lineage>
</organism>
<name>A0A224VIW5_9LACO</name>
<dbReference type="PANTHER" id="PTHR43800">
    <property type="entry name" value="PEPTIDYL-LYSINE N-ACETYLTRANSFERASE YJAB"/>
    <property type="match status" value="1"/>
</dbReference>